<dbReference type="InterPro" id="IPR051227">
    <property type="entry name" value="CS_glycosyltransferase"/>
</dbReference>
<evidence type="ECO:0000256" key="4">
    <source>
        <dbReference type="ARBA" id="ARBA00022692"/>
    </source>
</evidence>
<dbReference type="EC" id="2.4.1.-" evidence="10"/>
<dbReference type="Gene3D" id="3.90.550.10">
    <property type="entry name" value="Spore Coat Polysaccharide Biosynthesis Protein SpsA, Chain A"/>
    <property type="match status" value="1"/>
</dbReference>
<keyword evidence="8 10" id="KW-0472">Membrane</keyword>
<evidence type="ECO:0000313" key="11">
    <source>
        <dbReference type="EMBL" id="CAH0754363.1"/>
    </source>
</evidence>
<evidence type="ECO:0000256" key="7">
    <source>
        <dbReference type="ARBA" id="ARBA00023034"/>
    </source>
</evidence>
<evidence type="ECO:0000256" key="8">
    <source>
        <dbReference type="ARBA" id="ARBA00023136"/>
    </source>
</evidence>
<evidence type="ECO:0000256" key="6">
    <source>
        <dbReference type="ARBA" id="ARBA00022989"/>
    </source>
</evidence>
<dbReference type="EMBL" id="OU963862">
    <property type="protein sequence ID" value="CAH0754363.1"/>
    <property type="molecule type" value="Genomic_DNA"/>
</dbReference>
<accession>A0A9P0G2H1</accession>
<proteinExistence type="inferred from homology"/>
<comment type="similarity">
    <text evidence="2 10">Belongs to the chondroitin N-acetylgalactosaminyltransferase family.</text>
</comment>
<comment type="subcellular location">
    <subcellularLocation>
        <location evidence="1 10">Golgi apparatus</location>
        <location evidence="1 10">Golgi stack membrane</location>
        <topology evidence="1 10">Single-pass type II membrane protein</topology>
    </subcellularLocation>
</comment>
<evidence type="ECO:0000256" key="2">
    <source>
        <dbReference type="ARBA" id="ARBA00009239"/>
    </source>
</evidence>
<evidence type="ECO:0000256" key="9">
    <source>
        <dbReference type="ARBA" id="ARBA00023180"/>
    </source>
</evidence>
<dbReference type="PANTHER" id="PTHR12369:SF11">
    <property type="entry name" value="HEXOSYLTRANSFERASE"/>
    <property type="match status" value="1"/>
</dbReference>
<keyword evidence="7 10" id="KW-0333">Golgi apparatus</keyword>
<dbReference type="InterPro" id="IPR029044">
    <property type="entry name" value="Nucleotide-diphossugar_trans"/>
</dbReference>
<protein>
    <recommendedName>
        <fullName evidence="10">Hexosyltransferase</fullName>
        <ecNumber evidence="10">2.4.1.-</ecNumber>
    </recommendedName>
</protein>
<dbReference type="InterPro" id="IPR008428">
    <property type="entry name" value="Chond_GalNAc"/>
</dbReference>
<feature type="transmembrane region" description="Helical" evidence="10">
    <location>
        <begin position="35"/>
        <end position="56"/>
    </location>
</feature>
<dbReference type="SUPFAM" id="SSF53448">
    <property type="entry name" value="Nucleotide-diphospho-sugar transferases"/>
    <property type="match status" value="2"/>
</dbReference>
<name>A0A9P0G2H1_BEMTA</name>
<evidence type="ECO:0000256" key="10">
    <source>
        <dbReference type="RuleBase" id="RU364016"/>
    </source>
</evidence>
<keyword evidence="9" id="KW-0325">Glycoprotein</keyword>
<dbReference type="FunFam" id="3.90.550.50:FF:000004">
    <property type="entry name" value="Hexosyltransferase"/>
    <property type="match status" value="1"/>
</dbReference>
<keyword evidence="6 10" id="KW-1133">Transmembrane helix</keyword>
<dbReference type="AlphaFoldDB" id="A0A9P0G2H1"/>
<keyword evidence="12" id="KW-1185">Reference proteome</keyword>
<gene>
    <name evidence="11" type="ORF">BEMITA_LOCUS1586</name>
</gene>
<evidence type="ECO:0000313" key="12">
    <source>
        <dbReference type="Proteomes" id="UP001152759"/>
    </source>
</evidence>
<dbReference type="Pfam" id="PF05679">
    <property type="entry name" value="CHGN"/>
    <property type="match status" value="1"/>
</dbReference>
<sequence length="861" mass="98997">MTRRYECPKSELTLSGSVTRRKHRAFRNSARRRRCLSTTLGVVAGFIVGLLLLAAGRQRLIHLDDRIICHNRRSSVDDLMIDASPVDLNVNSEYKGLVFVGVMTAQKYLSTRAVAVYDTWGREVAGKIAFFASQVSHPPPSHPHLPLVPLKGVDDSYPPQKKSFLMLQYMFENFGDRFEWFMRADDDLYVHPEKLAAFLRSVDSSKSYYIGQAGRGNQKEFGLLSLEYDENFCMGGPGVILSRATLAKIAPHTKECLQNLYTTHEDVELGRCVRKYAGIPCTWSYEMQTILYHNSSGKEAFTGNLKRKEVHRAITLHPVKQHNHMYRVHNYMKSLKIHALQQKTVILNRDIVNMAIALHYSAETASKIHLGKNMTLFELEYESLYAHELPQHFGMTPGLNKFKPTETSDVLMWDFLARSLYSDSSINPRKKIHSALREGLEDVIREVMESINKHSKQRGRVIEFRELLYGYHRVNPLFGADYVLDMLLMYKKYRGRKMTVPVRRHAYLQQQFTGLEIREIELDLTLEGWHEDRPSERLIEDDVNFNVKRPKKAMTKFPETAETSDLIIVSPNSEPVTFDQVQFLRQQHINFILPLSGRFPTFRRFVHTFEEVCLKEKESASLYVMLFPSDVDNSVNETLSLVQEVQRRYPRAKIVVYPIFAGFTRALALDEGARLVPGDGLLFFIDVDMTFTRETLARVRLNTIRARSVYFPIVFSEFDPEVAFLFAPGNQDQDKDRVTVNSGYWRQFGFGIASLFKSDYFRVGGLDTKIKGWGKEDVDLYTKFILCSTSISVFRAVDPGLFHRFHIITCSPKLDDAQLKMCKDTRFETYGSVPYLSSILVSNLTGYINFANSRQRISSLS</sequence>
<dbReference type="Gene3D" id="3.90.550.50">
    <property type="match status" value="1"/>
</dbReference>
<dbReference type="Proteomes" id="UP001152759">
    <property type="component" value="Chromosome 1"/>
</dbReference>
<keyword evidence="5 10" id="KW-0735">Signal-anchor</keyword>
<evidence type="ECO:0000256" key="5">
    <source>
        <dbReference type="ARBA" id="ARBA00022968"/>
    </source>
</evidence>
<dbReference type="KEGG" id="btab:109040395"/>
<reference evidence="11" key="1">
    <citation type="submission" date="2021-12" db="EMBL/GenBank/DDBJ databases">
        <authorList>
            <person name="King R."/>
        </authorList>
    </citation>
    <scope>NUCLEOTIDE SEQUENCE</scope>
</reference>
<evidence type="ECO:0000256" key="3">
    <source>
        <dbReference type="ARBA" id="ARBA00022679"/>
    </source>
</evidence>
<dbReference type="KEGG" id="btab:109040541"/>
<dbReference type="GO" id="GO:0032580">
    <property type="term" value="C:Golgi cisterna membrane"/>
    <property type="evidence" value="ECO:0007669"/>
    <property type="project" value="UniProtKB-SubCell"/>
</dbReference>
<dbReference type="OrthoDB" id="431432at2759"/>
<organism evidence="11 12">
    <name type="scientific">Bemisia tabaci</name>
    <name type="common">Sweetpotato whitefly</name>
    <name type="synonym">Aleurodes tabaci</name>
    <dbReference type="NCBI Taxonomy" id="7038"/>
    <lineage>
        <taxon>Eukaryota</taxon>
        <taxon>Metazoa</taxon>
        <taxon>Ecdysozoa</taxon>
        <taxon>Arthropoda</taxon>
        <taxon>Hexapoda</taxon>
        <taxon>Insecta</taxon>
        <taxon>Pterygota</taxon>
        <taxon>Neoptera</taxon>
        <taxon>Paraneoptera</taxon>
        <taxon>Hemiptera</taxon>
        <taxon>Sternorrhyncha</taxon>
        <taxon>Aleyrodoidea</taxon>
        <taxon>Aleyrodidae</taxon>
        <taxon>Aleyrodinae</taxon>
        <taxon>Bemisia</taxon>
    </lineage>
</organism>
<keyword evidence="4 10" id="KW-0812">Transmembrane</keyword>
<dbReference type="GO" id="GO:0047238">
    <property type="term" value="F:glucuronosyl-N-acetylgalactosaminyl-proteoglycan 4-beta-N-acetylgalactosaminyltransferase activity"/>
    <property type="evidence" value="ECO:0007669"/>
    <property type="project" value="TreeGrafter"/>
</dbReference>
<evidence type="ECO:0000256" key="1">
    <source>
        <dbReference type="ARBA" id="ARBA00004447"/>
    </source>
</evidence>
<dbReference type="PANTHER" id="PTHR12369">
    <property type="entry name" value="CHONDROITIN SYNTHASE"/>
    <property type="match status" value="1"/>
</dbReference>
<keyword evidence="3 10" id="KW-0808">Transferase</keyword>